<evidence type="ECO:0000313" key="4">
    <source>
        <dbReference type="Proteomes" id="UP000734511"/>
    </source>
</evidence>
<proteinExistence type="predicted"/>
<keyword evidence="4" id="KW-1185">Reference proteome</keyword>
<protein>
    <submittedName>
        <fullName evidence="3">Helix-turn-helix domain-containing protein</fullName>
    </submittedName>
</protein>
<name>A0ABX0ZRC1_9ACTN</name>
<dbReference type="InterPro" id="IPR010982">
    <property type="entry name" value="Lambda_DNA-bd_dom_sf"/>
</dbReference>
<reference evidence="3 4" key="1">
    <citation type="submission" date="2020-03" db="EMBL/GenBank/DDBJ databases">
        <title>WGS of actinomycetes isolated from Thailand.</title>
        <authorList>
            <person name="Thawai C."/>
        </authorList>
    </citation>
    <scope>NUCLEOTIDE SEQUENCE [LARGE SCALE GENOMIC DNA]</scope>
    <source>
        <strain evidence="3 4">PRB2-1</strain>
    </source>
</reference>
<dbReference type="InterPro" id="IPR043917">
    <property type="entry name" value="DUF5753"/>
</dbReference>
<dbReference type="Pfam" id="PF13560">
    <property type="entry name" value="HTH_31"/>
    <property type="match status" value="1"/>
</dbReference>
<sequence length="352" mass="38957">MAKATGPGRADARPGPLSGLELRELLGVVDAERAEQPAPLRVSVLRHEPRDHPADRQDNRLRDQGGGPPDQAGTVAVPRLGRELRKLRESSGLTIEEAGRRIQRSDSTISRIENGVRPPQQIELKGLLEVYNATVEVSDFLLRLLKDVPDQGWWTEYEDTMPARLDTYLGLEADASTLRTFALASVHSLVRTEPYIRAILRAGWSSAPEGEIDRLTALHVTRQNVLTREQSPLDLVVVLDEASLRRQVGGPDVMRAQLDRLIEFGADVPNVAVHVLPFSKGAHGAMNGAFTILDFPDPTDPAVVYLDTPGGNLYMQKPADTRRFDQLHGRLRGAALDETETVRFLRAVREEM</sequence>
<organism evidence="3 4">
    <name type="scientific">Actinacidiphila epipremni</name>
    <dbReference type="NCBI Taxonomy" id="2053013"/>
    <lineage>
        <taxon>Bacteria</taxon>
        <taxon>Bacillati</taxon>
        <taxon>Actinomycetota</taxon>
        <taxon>Actinomycetes</taxon>
        <taxon>Kitasatosporales</taxon>
        <taxon>Streptomycetaceae</taxon>
        <taxon>Actinacidiphila</taxon>
    </lineage>
</organism>
<dbReference type="RefSeq" id="WP_167985350.1">
    <property type="nucleotide sequence ID" value="NZ_JAATEJ010000022.1"/>
</dbReference>
<dbReference type="InterPro" id="IPR001387">
    <property type="entry name" value="Cro/C1-type_HTH"/>
</dbReference>
<evidence type="ECO:0000256" key="1">
    <source>
        <dbReference type="SAM" id="MobiDB-lite"/>
    </source>
</evidence>
<dbReference type="Pfam" id="PF19054">
    <property type="entry name" value="DUF5753"/>
    <property type="match status" value="1"/>
</dbReference>
<evidence type="ECO:0000259" key="2">
    <source>
        <dbReference type="PROSITE" id="PS50943"/>
    </source>
</evidence>
<evidence type="ECO:0000313" key="3">
    <source>
        <dbReference type="EMBL" id="NJP46490.1"/>
    </source>
</evidence>
<dbReference type="EMBL" id="JAATEJ010000022">
    <property type="protein sequence ID" value="NJP46490.1"/>
    <property type="molecule type" value="Genomic_DNA"/>
</dbReference>
<dbReference type="CDD" id="cd00093">
    <property type="entry name" value="HTH_XRE"/>
    <property type="match status" value="1"/>
</dbReference>
<accession>A0ABX0ZRC1</accession>
<dbReference type="PROSITE" id="PS50943">
    <property type="entry name" value="HTH_CROC1"/>
    <property type="match status" value="1"/>
</dbReference>
<gene>
    <name evidence="3" type="ORF">HCN08_24220</name>
</gene>
<dbReference type="Proteomes" id="UP000734511">
    <property type="component" value="Unassembled WGS sequence"/>
</dbReference>
<feature type="region of interest" description="Disordered" evidence="1">
    <location>
        <begin position="36"/>
        <end position="75"/>
    </location>
</feature>
<comment type="caution">
    <text evidence="3">The sequence shown here is derived from an EMBL/GenBank/DDBJ whole genome shotgun (WGS) entry which is preliminary data.</text>
</comment>
<dbReference type="Gene3D" id="1.10.260.40">
    <property type="entry name" value="lambda repressor-like DNA-binding domains"/>
    <property type="match status" value="1"/>
</dbReference>
<dbReference type="SUPFAM" id="SSF47413">
    <property type="entry name" value="lambda repressor-like DNA-binding domains"/>
    <property type="match status" value="1"/>
</dbReference>
<feature type="compositionally biased region" description="Basic and acidic residues" evidence="1">
    <location>
        <begin position="45"/>
        <end position="63"/>
    </location>
</feature>
<feature type="domain" description="HTH cro/C1-type" evidence="2">
    <location>
        <begin position="84"/>
        <end position="138"/>
    </location>
</feature>
<dbReference type="SMART" id="SM00530">
    <property type="entry name" value="HTH_XRE"/>
    <property type="match status" value="1"/>
</dbReference>